<keyword evidence="6 11" id="KW-0798">TonB box</keyword>
<organism evidence="15 16">
    <name type="scientific">Methylomonas rapida</name>
    <dbReference type="NCBI Taxonomy" id="2963939"/>
    <lineage>
        <taxon>Bacteria</taxon>
        <taxon>Pseudomonadati</taxon>
        <taxon>Pseudomonadota</taxon>
        <taxon>Gammaproteobacteria</taxon>
        <taxon>Methylococcales</taxon>
        <taxon>Methylococcaceae</taxon>
        <taxon>Methylomonas</taxon>
    </lineage>
</organism>
<evidence type="ECO:0000256" key="4">
    <source>
        <dbReference type="ARBA" id="ARBA00022452"/>
    </source>
</evidence>
<evidence type="ECO:0000256" key="3">
    <source>
        <dbReference type="ARBA" id="ARBA00022448"/>
    </source>
</evidence>
<feature type="domain" description="TonB-dependent receptor-like beta-barrel" evidence="13">
    <location>
        <begin position="244"/>
        <end position="695"/>
    </location>
</feature>
<evidence type="ECO:0000259" key="14">
    <source>
        <dbReference type="Pfam" id="PF07715"/>
    </source>
</evidence>
<dbReference type="EMBL" id="CP113517">
    <property type="protein sequence ID" value="WAR45646.1"/>
    <property type="molecule type" value="Genomic_DNA"/>
</dbReference>
<feature type="domain" description="TonB-dependent receptor plug" evidence="14">
    <location>
        <begin position="76"/>
        <end position="174"/>
    </location>
</feature>
<dbReference type="Gene3D" id="2.40.170.20">
    <property type="entry name" value="TonB-dependent receptor, beta-barrel domain"/>
    <property type="match status" value="1"/>
</dbReference>
<dbReference type="Proteomes" id="UP001162780">
    <property type="component" value="Chromosome"/>
</dbReference>
<dbReference type="InterPro" id="IPR000531">
    <property type="entry name" value="Beta-barrel_TonB"/>
</dbReference>
<dbReference type="Gene3D" id="2.170.130.10">
    <property type="entry name" value="TonB-dependent receptor, plug domain"/>
    <property type="match status" value="1"/>
</dbReference>
<evidence type="ECO:0000256" key="10">
    <source>
        <dbReference type="PROSITE-ProRule" id="PRU01360"/>
    </source>
</evidence>
<evidence type="ECO:0000256" key="7">
    <source>
        <dbReference type="ARBA" id="ARBA00023136"/>
    </source>
</evidence>
<keyword evidence="16" id="KW-1185">Reference proteome</keyword>
<reference evidence="15" key="1">
    <citation type="submission" date="2022-11" db="EMBL/GenBank/DDBJ databases">
        <title>Methylomonas rapida sp. nov., Carotenoid-Producing Obligate Methanotrophs with High Growth Characteristics and Biotechnological Potential.</title>
        <authorList>
            <person name="Tikhonova E.N."/>
            <person name="Suleimanov R.Z."/>
            <person name="Miroshnikov K."/>
            <person name="Oshkin I.Y."/>
            <person name="Belova S.E."/>
            <person name="Danilova O.V."/>
            <person name="Ashikhmin A."/>
            <person name="Konopkin A."/>
            <person name="But S.Y."/>
            <person name="Khmelenina V.N."/>
            <person name="Kuznetsov N."/>
            <person name="Pimenov N.V."/>
            <person name="Dedysh S.N."/>
        </authorList>
    </citation>
    <scope>NUCLEOTIDE SEQUENCE</scope>
    <source>
        <strain evidence="15">MP1</strain>
    </source>
</reference>
<dbReference type="InterPro" id="IPR010105">
    <property type="entry name" value="TonB_sidphr_rcpt"/>
</dbReference>
<evidence type="ECO:0000256" key="1">
    <source>
        <dbReference type="ARBA" id="ARBA00004571"/>
    </source>
</evidence>
<keyword evidence="7 10" id="KW-0472">Membrane</keyword>
<evidence type="ECO:0000313" key="15">
    <source>
        <dbReference type="EMBL" id="WAR45646.1"/>
    </source>
</evidence>
<dbReference type="PROSITE" id="PS52016">
    <property type="entry name" value="TONB_DEPENDENT_REC_3"/>
    <property type="match status" value="1"/>
</dbReference>
<protein>
    <submittedName>
        <fullName evidence="15">TonB-dependent siderophore receptor</fullName>
    </submittedName>
</protein>
<evidence type="ECO:0000256" key="8">
    <source>
        <dbReference type="ARBA" id="ARBA00023170"/>
    </source>
</evidence>
<gene>
    <name evidence="15" type="ORF">NM686_003785</name>
</gene>
<keyword evidence="4 10" id="KW-1134">Transmembrane beta strand</keyword>
<evidence type="ECO:0000256" key="2">
    <source>
        <dbReference type="ARBA" id="ARBA00009810"/>
    </source>
</evidence>
<accession>A0ABY7GMA7</accession>
<dbReference type="PANTHER" id="PTHR32552:SF83">
    <property type="entry name" value="BLR3904 PROTEIN"/>
    <property type="match status" value="1"/>
</dbReference>
<dbReference type="Pfam" id="PF00593">
    <property type="entry name" value="TonB_dep_Rec_b-barrel"/>
    <property type="match status" value="1"/>
</dbReference>
<dbReference type="Pfam" id="PF07715">
    <property type="entry name" value="Plug"/>
    <property type="match status" value="1"/>
</dbReference>
<dbReference type="InterPro" id="IPR012910">
    <property type="entry name" value="Plug_dom"/>
</dbReference>
<dbReference type="SUPFAM" id="SSF56935">
    <property type="entry name" value="Porins"/>
    <property type="match status" value="1"/>
</dbReference>
<dbReference type="NCBIfam" id="TIGR01783">
    <property type="entry name" value="TonB-siderophor"/>
    <property type="match status" value="1"/>
</dbReference>
<feature type="signal peptide" evidence="12">
    <location>
        <begin position="1"/>
        <end position="30"/>
    </location>
</feature>
<dbReference type="RefSeq" id="WP_255186555.1">
    <property type="nucleotide sequence ID" value="NZ_CP113517.1"/>
</dbReference>
<evidence type="ECO:0000256" key="11">
    <source>
        <dbReference type="RuleBase" id="RU003357"/>
    </source>
</evidence>
<keyword evidence="9 10" id="KW-0998">Cell outer membrane</keyword>
<evidence type="ECO:0000256" key="6">
    <source>
        <dbReference type="ARBA" id="ARBA00023077"/>
    </source>
</evidence>
<comment type="subcellular location">
    <subcellularLocation>
        <location evidence="1 10">Cell outer membrane</location>
        <topology evidence="1 10">Multi-pass membrane protein</topology>
    </subcellularLocation>
</comment>
<name>A0ABY7GMA7_9GAMM</name>
<evidence type="ECO:0000259" key="13">
    <source>
        <dbReference type="Pfam" id="PF00593"/>
    </source>
</evidence>
<dbReference type="InterPro" id="IPR036942">
    <property type="entry name" value="Beta-barrel_TonB_sf"/>
</dbReference>
<evidence type="ECO:0000256" key="5">
    <source>
        <dbReference type="ARBA" id="ARBA00022692"/>
    </source>
</evidence>
<evidence type="ECO:0000256" key="12">
    <source>
        <dbReference type="SAM" id="SignalP"/>
    </source>
</evidence>
<keyword evidence="5 10" id="KW-0812">Transmembrane</keyword>
<dbReference type="CDD" id="cd01347">
    <property type="entry name" value="ligand_gated_channel"/>
    <property type="match status" value="1"/>
</dbReference>
<feature type="chain" id="PRO_5046683342" evidence="12">
    <location>
        <begin position="31"/>
        <end position="725"/>
    </location>
</feature>
<evidence type="ECO:0000313" key="16">
    <source>
        <dbReference type="Proteomes" id="UP001162780"/>
    </source>
</evidence>
<keyword evidence="12" id="KW-0732">Signal</keyword>
<dbReference type="InterPro" id="IPR039426">
    <property type="entry name" value="TonB-dep_rcpt-like"/>
</dbReference>
<proteinExistence type="inferred from homology"/>
<sequence length="725" mass="80497">MSNTTSSRKRKWQFGVLLPLGAALSGAVFAETTAETLNENEDMILEDVKVKAAREQQANRFKAKTSTIGSKIEQDLRDIPQSVSVVKKELIESQNAFNLSDALRNVSGLTIAAGEGGRTGDSITLRGFAANSDQYVDGVKDNGQYNRDTFFIEKAEVLKGASSILFGRGATGGVINQVAKKPTGHTGVKGSFTYGNYDFKRTTIDAETSYQDLAARLNVMYQDADSFRDYNYSNRWGIAPSFSFKLTPDTDLTLNLLHQQEEGVFDYGVPMWQGRPADVPINAFYGFTDNRMMDTDVNVATVALTHRFSNEFSLKNTVRYGDYERKYLTHLFSGNAAYTGRNAGTIGRSQALRFNTQENVYNQTDFVFKHPLFGFNNTLMFGSEFGWEDYTYRSKDSTGVPRVSIFNPVITGSVGAGLADDFSGKLATDRLTYAQTYAGYVMDQFEINEHWKLLGGTRYDVFEAQQEDLLGSNSFDSSVDQWSPRGGLMWQPTKEQSYYFSYGKSFNPSAESLSLSANNADLPPEQNNNYEIGGKWDLFDGRLAATAALFRLEKTNARTTSAIDTNLLELSGEQRTDGFEFGLAGEILPKWDVSLTYAYMDAEVVKSNNSAVGSVSGLRKSFEGMRAVNVPEHSGVAWTTYRLTDNWEIGGGVYYASSRYADSVNEAVLPGYARLDGMLAYHQKHFDVQLNMFNLTDKVYYESGRTNSALPGVPLSGQLTVSFKY</sequence>
<keyword evidence="8 15" id="KW-0675">Receptor</keyword>
<evidence type="ECO:0000256" key="9">
    <source>
        <dbReference type="ARBA" id="ARBA00023237"/>
    </source>
</evidence>
<keyword evidence="3 10" id="KW-0813">Transport</keyword>
<dbReference type="InterPro" id="IPR037066">
    <property type="entry name" value="Plug_dom_sf"/>
</dbReference>
<comment type="similarity">
    <text evidence="2 10 11">Belongs to the TonB-dependent receptor family.</text>
</comment>
<dbReference type="PANTHER" id="PTHR32552">
    <property type="entry name" value="FERRICHROME IRON RECEPTOR-RELATED"/>
    <property type="match status" value="1"/>
</dbReference>